<organism evidence="2 3">
    <name type="scientific">Conyzicola nivalis</name>
    <dbReference type="NCBI Taxonomy" id="1477021"/>
    <lineage>
        <taxon>Bacteria</taxon>
        <taxon>Bacillati</taxon>
        <taxon>Actinomycetota</taxon>
        <taxon>Actinomycetes</taxon>
        <taxon>Micrococcales</taxon>
        <taxon>Microbacteriaceae</taxon>
        <taxon>Conyzicola</taxon>
    </lineage>
</organism>
<dbReference type="AlphaFoldDB" id="A0A916SL62"/>
<protein>
    <submittedName>
        <fullName evidence="2">Uncharacterized protein</fullName>
    </submittedName>
</protein>
<name>A0A916SL62_9MICO</name>
<feature type="region of interest" description="Disordered" evidence="1">
    <location>
        <begin position="65"/>
        <end position="93"/>
    </location>
</feature>
<evidence type="ECO:0000256" key="1">
    <source>
        <dbReference type="SAM" id="MobiDB-lite"/>
    </source>
</evidence>
<evidence type="ECO:0000313" key="2">
    <source>
        <dbReference type="EMBL" id="GGB06327.1"/>
    </source>
</evidence>
<dbReference type="RefSeq" id="WP_188510588.1">
    <property type="nucleotide sequence ID" value="NZ_BMGB01000001.1"/>
</dbReference>
<reference evidence="2" key="1">
    <citation type="journal article" date="2014" name="Int. J. Syst. Evol. Microbiol.">
        <title>Complete genome sequence of Corynebacterium casei LMG S-19264T (=DSM 44701T), isolated from a smear-ripened cheese.</title>
        <authorList>
            <consortium name="US DOE Joint Genome Institute (JGI-PGF)"/>
            <person name="Walter F."/>
            <person name="Albersmeier A."/>
            <person name="Kalinowski J."/>
            <person name="Ruckert C."/>
        </authorList>
    </citation>
    <scope>NUCLEOTIDE SEQUENCE</scope>
    <source>
        <strain evidence="2">CGMCC 1.12813</strain>
    </source>
</reference>
<proteinExistence type="predicted"/>
<keyword evidence="3" id="KW-1185">Reference proteome</keyword>
<gene>
    <name evidence="2" type="ORF">GCM10010979_21340</name>
</gene>
<dbReference type="Proteomes" id="UP000606922">
    <property type="component" value="Unassembled WGS sequence"/>
</dbReference>
<dbReference type="EMBL" id="BMGB01000001">
    <property type="protein sequence ID" value="GGB06327.1"/>
    <property type="molecule type" value="Genomic_DNA"/>
</dbReference>
<reference evidence="2" key="2">
    <citation type="submission" date="2020-09" db="EMBL/GenBank/DDBJ databases">
        <authorList>
            <person name="Sun Q."/>
            <person name="Zhou Y."/>
        </authorList>
    </citation>
    <scope>NUCLEOTIDE SEQUENCE</scope>
    <source>
        <strain evidence="2">CGMCC 1.12813</strain>
    </source>
</reference>
<comment type="caution">
    <text evidence="2">The sequence shown here is derived from an EMBL/GenBank/DDBJ whole genome shotgun (WGS) entry which is preliminary data.</text>
</comment>
<sequence>MKVAKIRIGGRMFIVDPAEDLDALRSDIVAAAASGAGFVHFHTAGHIAVSALVTPHLPVRISEFESATDSAPSDQAAPIAEEPPFAVGSHFDG</sequence>
<evidence type="ECO:0000313" key="3">
    <source>
        <dbReference type="Proteomes" id="UP000606922"/>
    </source>
</evidence>
<accession>A0A916SL62</accession>